<dbReference type="NCBIfam" id="NF002528">
    <property type="entry name" value="PRK01966.1-4"/>
    <property type="match status" value="1"/>
</dbReference>
<dbReference type="InterPro" id="IPR013815">
    <property type="entry name" value="ATP_grasp_subdomain_1"/>
</dbReference>
<dbReference type="Pfam" id="PF07478">
    <property type="entry name" value="Dala_Dala_lig_C"/>
    <property type="match status" value="1"/>
</dbReference>
<comment type="catalytic activity">
    <reaction evidence="12">
        <text>2 D-alanine + ATP = D-alanyl-D-alanine + ADP + phosphate + H(+)</text>
        <dbReference type="Rhea" id="RHEA:11224"/>
        <dbReference type="ChEBI" id="CHEBI:15378"/>
        <dbReference type="ChEBI" id="CHEBI:30616"/>
        <dbReference type="ChEBI" id="CHEBI:43474"/>
        <dbReference type="ChEBI" id="CHEBI:57416"/>
        <dbReference type="ChEBI" id="CHEBI:57822"/>
        <dbReference type="ChEBI" id="CHEBI:456216"/>
        <dbReference type="EC" id="6.3.2.4"/>
    </reaction>
</comment>
<accession>A0A2N6UHI1</accession>
<comment type="cofactor">
    <cofactor evidence="14">
        <name>Mg(2+)</name>
        <dbReference type="ChEBI" id="CHEBI:18420"/>
    </cofactor>
    <cofactor evidence="14">
        <name>Mn(2+)</name>
        <dbReference type="ChEBI" id="CHEBI:29035"/>
    </cofactor>
    <text evidence="14">Binds 2 magnesium or manganese ions per subunit.</text>
</comment>
<comment type="cofactor">
    <cofactor evidence="1">
        <name>Mn(2+)</name>
        <dbReference type="ChEBI" id="CHEBI:29035"/>
    </cofactor>
</comment>
<dbReference type="Proteomes" id="UP000235658">
    <property type="component" value="Unassembled WGS sequence"/>
</dbReference>
<keyword evidence="5 15" id="KW-0547">Nucleotide-binding</keyword>
<dbReference type="GO" id="GO:0046872">
    <property type="term" value="F:metal ion binding"/>
    <property type="evidence" value="ECO:0007669"/>
    <property type="project" value="UniProtKB-KW"/>
</dbReference>
<evidence type="ECO:0000256" key="2">
    <source>
        <dbReference type="ARBA" id="ARBA00010871"/>
    </source>
</evidence>
<dbReference type="InterPro" id="IPR016185">
    <property type="entry name" value="PreATP-grasp_dom_sf"/>
</dbReference>
<dbReference type="SUPFAM" id="SSF56059">
    <property type="entry name" value="Glutathione synthetase ATP-binding domain-like"/>
    <property type="match status" value="1"/>
</dbReference>
<dbReference type="Pfam" id="PF01820">
    <property type="entry name" value="Dala_Dala_lig_N"/>
    <property type="match status" value="1"/>
</dbReference>
<evidence type="ECO:0000256" key="13">
    <source>
        <dbReference type="PIRSR" id="PIRSR039102-1"/>
    </source>
</evidence>
<feature type="domain" description="ATP-grasp" evidence="16">
    <location>
        <begin position="134"/>
        <end position="336"/>
    </location>
</feature>
<dbReference type="HAMAP" id="MF_00047">
    <property type="entry name" value="Dala_Dala_lig"/>
    <property type="match status" value="1"/>
</dbReference>
<keyword evidence="9 12" id="KW-0573">Peptidoglycan synthesis</keyword>
<dbReference type="InterPro" id="IPR000291">
    <property type="entry name" value="D-Ala_lig_Van_CS"/>
</dbReference>
<dbReference type="NCBIfam" id="TIGR01205">
    <property type="entry name" value="D_ala_D_alaTIGR"/>
    <property type="match status" value="1"/>
</dbReference>
<evidence type="ECO:0000256" key="4">
    <source>
        <dbReference type="ARBA" id="ARBA00022723"/>
    </source>
</evidence>
<evidence type="ECO:0000256" key="1">
    <source>
        <dbReference type="ARBA" id="ARBA00001936"/>
    </source>
</evidence>
<feature type="active site" evidence="13">
    <location>
        <position position="14"/>
    </location>
</feature>
<keyword evidence="11 12" id="KW-0961">Cell wall biogenesis/degradation</keyword>
<feature type="binding site" evidence="14">
    <location>
        <position position="304"/>
    </location>
    <ligand>
        <name>Mg(2+)</name>
        <dbReference type="ChEBI" id="CHEBI:18420"/>
        <label>2</label>
    </ligand>
</feature>
<evidence type="ECO:0000256" key="7">
    <source>
        <dbReference type="ARBA" id="ARBA00022842"/>
    </source>
</evidence>
<feature type="binding site" evidence="14">
    <location>
        <position position="302"/>
    </location>
    <ligand>
        <name>Mg(2+)</name>
        <dbReference type="ChEBI" id="CHEBI:18420"/>
        <label>1</label>
    </ligand>
</feature>
<comment type="subcellular location">
    <subcellularLocation>
        <location evidence="12">Cytoplasm</location>
    </subcellularLocation>
</comment>
<keyword evidence="10 14" id="KW-0464">Manganese</keyword>
<keyword evidence="8 12" id="KW-0133">Cell shape</keyword>
<comment type="pathway">
    <text evidence="12">Cell wall biogenesis; peptidoglycan biosynthesis.</text>
</comment>
<dbReference type="UniPathway" id="UPA00219"/>
<feature type="active site" evidence="13">
    <location>
        <position position="180"/>
    </location>
</feature>
<keyword evidence="4 14" id="KW-0479">Metal-binding</keyword>
<dbReference type="GO" id="GO:0009252">
    <property type="term" value="P:peptidoglycan biosynthetic process"/>
    <property type="evidence" value="ECO:0007669"/>
    <property type="project" value="UniProtKB-UniRule"/>
</dbReference>
<sequence length="348" mass="39815">MINTYLLCGGPSSEHDIALRSALNISKNLNKEKYKLKLVYVDKKGRFSKAFDFIDTDDEFDLVKTCKENILESISDFLLELKDKDKDNTIIIPCIHGTYGEDGTIQGFLDAIDMAYIGNGLLSSSVCMDKVTANDIFEKNKLSQARYLYAKEETFNEDFAKKCQEYIKFPMIVKPSANGSSVGVNKAENIKELLKFGKEALKYDEKILVEEAIIGQEVEIAIIGENELMASKPGAYTTDHTFLDYDAKYFDKSTKEELPYPIDENLEKELLEFAKKCYKACGCQGFARVDIFLKDNKFYINEINTFPGFTPTSFFARLCKISFNLEFEEILDMLIEEGFKSFQKRRFK</sequence>
<dbReference type="PIRSF" id="PIRSF039102">
    <property type="entry name" value="Ddl/VanB"/>
    <property type="match status" value="1"/>
</dbReference>
<evidence type="ECO:0000313" key="18">
    <source>
        <dbReference type="Proteomes" id="UP000235658"/>
    </source>
</evidence>
<keyword evidence="7 14" id="KW-0460">Magnesium</keyword>
<comment type="similarity">
    <text evidence="2 12">Belongs to the D-alanine--D-alanine ligase family.</text>
</comment>
<dbReference type="EC" id="6.3.2.4" evidence="12"/>
<keyword evidence="3 12" id="KW-0436">Ligase</keyword>
<dbReference type="GO" id="GO:0005829">
    <property type="term" value="C:cytosol"/>
    <property type="evidence" value="ECO:0007669"/>
    <property type="project" value="TreeGrafter"/>
</dbReference>
<dbReference type="PROSITE" id="PS00843">
    <property type="entry name" value="DALA_DALA_LIGASE_1"/>
    <property type="match status" value="1"/>
</dbReference>
<evidence type="ECO:0000256" key="5">
    <source>
        <dbReference type="ARBA" id="ARBA00022741"/>
    </source>
</evidence>
<dbReference type="PANTHER" id="PTHR23132:SF25">
    <property type="entry name" value="D-ALANINE--D-ALANINE LIGASE A"/>
    <property type="match status" value="1"/>
</dbReference>
<evidence type="ECO:0000256" key="15">
    <source>
        <dbReference type="PROSITE-ProRule" id="PRU00409"/>
    </source>
</evidence>
<proteinExistence type="inferred from homology"/>
<dbReference type="InterPro" id="IPR005905">
    <property type="entry name" value="D_ala_D_ala"/>
</dbReference>
<dbReference type="PANTHER" id="PTHR23132">
    <property type="entry name" value="D-ALANINE--D-ALANINE LIGASE"/>
    <property type="match status" value="1"/>
</dbReference>
<feature type="binding site" evidence="14">
    <location>
        <position position="290"/>
    </location>
    <ligand>
        <name>Mg(2+)</name>
        <dbReference type="ChEBI" id="CHEBI:18420"/>
        <label>1</label>
    </ligand>
</feature>
<dbReference type="Gene3D" id="3.30.1490.20">
    <property type="entry name" value="ATP-grasp fold, A domain"/>
    <property type="match status" value="1"/>
</dbReference>
<evidence type="ECO:0000256" key="9">
    <source>
        <dbReference type="ARBA" id="ARBA00022984"/>
    </source>
</evidence>
<organism evidence="17 18">
    <name type="scientific">Anaerococcus hydrogenalis</name>
    <dbReference type="NCBI Taxonomy" id="33029"/>
    <lineage>
        <taxon>Bacteria</taxon>
        <taxon>Bacillati</taxon>
        <taxon>Bacillota</taxon>
        <taxon>Tissierellia</taxon>
        <taxon>Tissierellales</taxon>
        <taxon>Peptoniphilaceae</taxon>
        <taxon>Anaerococcus</taxon>
    </lineage>
</organism>
<comment type="function">
    <text evidence="12">Cell wall formation.</text>
</comment>
<evidence type="ECO:0000259" key="16">
    <source>
        <dbReference type="PROSITE" id="PS50975"/>
    </source>
</evidence>
<evidence type="ECO:0000256" key="6">
    <source>
        <dbReference type="ARBA" id="ARBA00022840"/>
    </source>
</evidence>
<dbReference type="RefSeq" id="WP_004818583.1">
    <property type="nucleotide sequence ID" value="NZ_JAHAHW010000007.1"/>
</dbReference>
<dbReference type="Gene3D" id="3.40.50.20">
    <property type="match status" value="1"/>
</dbReference>
<dbReference type="GeneID" id="84579174"/>
<comment type="caution">
    <text evidence="17">The sequence shown here is derived from an EMBL/GenBank/DDBJ whole genome shotgun (WGS) entry which is preliminary data.</text>
</comment>
<dbReference type="GO" id="GO:0008360">
    <property type="term" value="P:regulation of cell shape"/>
    <property type="evidence" value="ECO:0007669"/>
    <property type="project" value="UniProtKB-KW"/>
</dbReference>
<gene>
    <name evidence="12" type="primary">ddl</name>
    <name evidence="17" type="ORF">CJ192_08255</name>
</gene>
<dbReference type="InterPro" id="IPR011095">
    <property type="entry name" value="Dala_Dala_lig_C"/>
</dbReference>
<dbReference type="Gene3D" id="3.30.470.20">
    <property type="entry name" value="ATP-grasp fold, B domain"/>
    <property type="match status" value="1"/>
</dbReference>
<evidence type="ECO:0000256" key="3">
    <source>
        <dbReference type="ARBA" id="ARBA00022598"/>
    </source>
</evidence>
<evidence type="ECO:0000256" key="8">
    <source>
        <dbReference type="ARBA" id="ARBA00022960"/>
    </source>
</evidence>
<dbReference type="SUPFAM" id="SSF52440">
    <property type="entry name" value="PreATP-grasp domain"/>
    <property type="match status" value="1"/>
</dbReference>
<keyword evidence="12" id="KW-0963">Cytoplasm</keyword>
<dbReference type="InterPro" id="IPR011127">
    <property type="entry name" value="Dala_Dala_lig_N"/>
</dbReference>
<evidence type="ECO:0000313" key="17">
    <source>
        <dbReference type="EMBL" id="PMC80954.1"/>
    </source>
</evidence>
<feature type="active site" evidence="13">
    <location>
        <position position="313"/>
    </location>
</feature>
<feature type="binding site" evidence="14">
    <location>
        <position position="302"/>
    </location>
    <ligand>
        <name>Mg(2+)</name>
        <dbReference type="ChEBI" id="CHEBI:18420"/>
        <label>2</label>
    </ligand>
</feature>
<dbReference type="EMBL" id="PNHP01000006">
    <property type="protein sequence ID" value="PMC80954.1"/>
    <property type="molecule type" value="Genomic_DNA"/>
</dbReference>
<dbReference type="GO" id="GO:0071555">
    <property type="term" value="P:cell wall organization"/>
    <property type="evidence" value="ECO:0007669"/>
    <property type="project" value="UniProtKB-KW"/>
</dbReference>
<name>A0A2N6UHI1_9FIRM</name>
<protein>
    <recommendedName>
        <fullName evidence="12">D-alanine--D-alanine ligase</fullName>
        <ecNumber evidence="12">6.3.2.4</ecNumber>
    </recommendedName>
    <alternativeName>
        <fullName evidence="12">D-Ala-D-Ala ligase</fullName>
    </alternativeName>
    <alternativeName>
        <fullName evidence="12">D-alanylalanine synthetase</fullName>
    </alternativeName>
</protein>
<evidence type="ECO:0000256" key="12">
    <source>
        <dbReference type="HAMAP-Rule" id="MF_00047"/>
    </source>
</evidence>
<evidence type="ECO:0000256" key="14">
    <source>
        <dbReference type="PIRSR" id="PIRSR039102-3"/>
    </source>
</evidence>
<keyword evidence="6 15" id="KW-0067">ATP-binding</keyword>
<reference evidence="17 18" key="1">
    <citation type="submission" date="2017-09" db="EMBL/GenBank/DDBJ databases">
        <title>Bacterial strain isolated from the female urinary microbiota.</title>
        <authorList>
            <person name="Thomas-White K."/>
            <person name="Kumar N."/>
            <person name="Forster S."/>
            <person name="Putonti C."/>
            <person name="Lawley T."/>
            <person name="Wolfe A.J."/>
        </authorList>
    </citation>
    <scope>NUCLEOTIDE SEQUENCE [LARGE SCALE GENOMIC DNA]</scope>
    <source>
        <strain evidence="17 18">UMB0204</strain>
    </source>
</reference>
<evidence type="ECO:0000256" key="11">
    <source>
        <dbReference type="ARBA" id="ARBA00023316"/>
    </source>
</evidence>
<dbReference type="GO" id="GO:0008716">
    <property type="term" value="F:D-alanine-D-alanine ligase activity"/>
    <property type="evidence" value="ECO:0007669"/>
    <property type="project" value="UniProtKB-UniRule"/>
</dbReference>
<dbReference type="PROSITE" id="PS50975">
    <property type="entry name" value="ATP_GRASP"/>
    <property type="match status" value="1"/>
</dbReference>
<dbReference type="InterPro" id="IPR011761">
    <property type="entry name" value="ATP-grasp"/>
</dbReference>
<dbReference type="AlphaFoldDB" id="A0A2N6UHI1"/>
<dbReference type="GO" id="GO:0005524">
    <property type="term" value="F:ATP binding"/>
    <property type="evidence" value="ECO:0007669"/>
    <property type="project" value="UniProtKB-UniRule"/>
</dbReference>
<evidence type="ECO:0000256" key="10">
    <source>
        <dbReference type="ARBA" id="ARBA00023211"/>
    </source>
</evidence>